<sequence>MPDTVAFFGQKAITGPIPLTRPNIYDKDALIILDPGRLTGASPGVRPAVMARGRAPYAARNFDQVINDSLRPEFVWNGGPDNLGVLDFSGDRSLTTEGRVNINTGQCTIILTIRIRAYGPTSSNLRILEPGDTPGGSPAIRPVADADGVTNPRVAVFASGATGVYVPTGNPDAWKVIGASISSVGPSYVYKTGDTLHTRAAAYPEVTEIRHPIFGCDILGRGLSAGGAGNFLLREARFYDRAMGVDELTEDCQRLETLFGIT</sequence>
<comment type="caution">
    <text evidence="1">The sequence shown here is derived from an EMBL/GenBank/DDBJ whole genome shotgun (WGS) entry which is preliminary data.</text>
</comment>
<dbReference type="Proteomes" id="UP000256941">
    <property type="component" value="Unassembled WGS sequence"/>
</dbReference>
<proteinExistence type="predicted"/>
<dbReference type="RefSeq" id="WP_116221894.1">
    <property type="nucleotide sequence ID" value="NZ_CP038197.1"/>
</dbReference>
<evidence type="ECO:0000313" key="2">
    <source>
        <dbReference type="Proteomes" id="UP000256941"/>
    </source>
</evidence>
<accession>A0A3D9XJ70</accession>
<dbReference type="AlphaFoldDB" id="A0A3D9XJ70"/>
<reference evidence="1 2" key="1">
    <citation type="submission" date="2018-08" db="EMBL/GenBank/DDBJ databases">
        <title>Genomic Encyclopedia of Archaeal and Bacterial Type Strains, Phase II (KMG-II): from individual species to whole genera.</title>
        <authorList>
            <person name="Goeker M."/>
        </authorList>
    </citation>
    <scope>NUCLEOTIDE SEQUENCE [LARGE SCALE GENOMIC DNA]</scope>
    <source>
        <strain evidence="1 2">DSM 17099</strain>
    </source>
</reference>
<protein>
    <submittedName>
        <fullName evidence="1">Uncharacterized protein</fullName>
    </submittedName>
</protein>
<evidence type="ECO:0000313" key="1">
    <source>
        <dbReference type="EMBL" id="REF69658.1"/>
    </source>
</evidence>
<gene>
    <name evidence="1" type="ORF">BDD41_2368</name>
</gene>
<name>A0A3D9XJ70_PARVE</name>
<dbReference type="EMBL" id="QTUJ01000002">
    <property type="protein sequence ID" value="REF69658.1"/>
    <property type="molecule type" value="Genomic_DNA"/>
</dbReference>
<organism evidence="1 2">
    <name type="scientific">Paracoccus versutus</name>
    <name type="common">Thiobacillus versutus</name>
    <dbReference type="NCBI Taxonomy" id="34007"/>
    <lineage>
        <taxon>Bacteria</taxon>
        <taxon>Pseudomonadati</taxon>
        <taxon>Pseudomonadota</taxon>
        <taxon>Alphaproteobacteria</taxon>
        <taxon>Rhodobacterales</taxon>
        <taxon>Paracoccaceae</taxon>
        <taxon>Paracoccus</taxon>
    </lineage>
</organism>